<dbReference type="Pfam" id="PF25917">
    <property type="entry name" value="BSH_RND"/>
    <property type="match status" value="1"/>
</dbReference>
<accession>A0A3B1BAW6</accession>
<dbReference type="Gene3D" id="2.40.30.170">
    <property type="match status" value="1"/>
</dbReference>
<evidence type="ECO:0000256" key="4">
    <source>
        <dbReference type="SAM" id="Phobius"/>
    </source>
</evidence>
<dbReference type="InterPro" id="IPR058627">
    <property type="entry name" value="MdtA-like_C"/>
</dbReference>
<dbReference type="EMBL" id="UOFX01000044">
    <property type="protein sequence ID" value="VAX09133.1"/>
    <property type="molecule type" value="Genomic_DNA"/>
</dbReference>
<feature type="transmembrane region" description="Helical" evidence="4">
    <location>
        <begin position="9"/>
        <end position="26"/>
    </location>
</feature>
<evidence type="ECO:0008006" key="8">
    <source>
        <dbReference type="Google" id="ProtNLM"/>
    </source>
</evidence>
<evidence type="ECO:0000259" key="6">
    <source>
        <dbReference type="Pfam" id="PF25967"/>
    </source>
</evidence>
<dbReference type="Gene3D" id="1.10.287.470">
    <property type="entry name" value="Helix hairpin bin"/>
    <property type="match status" value="1"/>
</dbReference>
<dbReference type="InterPro" id="IPR058625">
    <property type="entry name" value="MdtA-like_BSH"/>
</dbReference>
<dbReference type="InterPro" id="IPR006143">
    <property type="entry name" value="RND_pump_MFP"/>
</dbReference>
<dbReference type="GO" id="GO:1990281">
    <property type="term" value="C:efflux pump complex"/>
    <property type="evidence" value="ECO:0007669"/>
    <property type="project" value="TreeGrafter"/>
</dbReference>
<evidence type="ECO:0000256" key="3">
    <source>
        <dbReference type="SAM" id="Coils"/>
    </source>
</evidence>
<proteinExistence type="predicted"/>
<dbReference type="SUPFAM" id="SSF111369">
    <property type="entry name" value="HlyD-like secretion proteins"/>
    <property type="match status" value="1"/>
</dbReference>
<keyword evidence="2" id="KW-0813">Transport</keyword>
<protein>
    <recommendedName>
        <fullName evidence="8">Membrane fusion protein of RND family multidrug efflux pump</fullName>
    </recommendedName>
</protein>
<organism evidence="7">
    <name type="scientific">hydrothermal vent metagenome</name>
    <dbReference type="NCBI Taxonomy" id="652676"/>
    <lineage>
        <taxon>unclassified sequences</taxon>
        <taxon>metagenomes</taxon>
        <taxon>ecological metagenomes</taxon>
    </lineage>
</organism>
<name>A0A3B1BAW6_9ZZZZ</name>
<keyword evidence="4" id="KW-1133">Transmembrane helix</keyword>
<comment type="subcellular location">
    <subcellularLocation>
        <location evidence="1">Cell envelope</location>
    </subcellularLocation>
</comment>
<evidence type="ECO:0000256" key="1">
    <source>
        <dbReference type="ARBA" id="ARBA00004196"/>
    </source>
</evidence>
<dbReference type="NCBIfam" id="TIGR01730">
    <property type="entry name" value="RND_mfp"/>
    <property type="match status" value="1"/>
</dbReference>
<dbReference type="GO" id="GO:0015562">
    <property type="term" value="F:efflux transmembrane transporter activity"/>
    <property type="evidence" value="ECO:0007669"/>
    <property type="project" value="TreeGrafter"/>
</dbReference>
<reference evidence="7" key="1">
    <citation type="submission" date="2018-06" db="EMBL/GenBank/DDBJ databases">
        <authorList>
            <person name="Zhirakovskaya E."/>
        </authorList>
    </citation>
    <scope>NUCLEOTIDE SEQUENCE</scope>
</reference>
<feature type="domain" description="Multidrug resistance protein MdtA-like C-terminal permuted SH3" evidence="6">
    <location>
        <begin position="374"/>
        <end position="421"/>
    </location>
</feature>
<keyword evidence="4" id="KW-0472">Membrane</keyword>
<dbReference type="Pfam" id="PF25967">
    <property type="entry name" value="RND-MFP_C"/>
    <property type="match status" value="1"/>
</dbReference>
<evidence type="ECO:0000256" key="2">
    <source>
        <dbReference type="ARBA" id="ARBA00022448"/>
    </source>
</evidence>
<keyword evidence="4" id="KW-0812">Transmembrane</keyword>
<gene>
    <name evidence="7" type="ORF">MNBD_GAMMA26-2301</name>
</gene>
<evidence type="ECO:0000313" key="7">
    <source>
        <dbReference type="EMBL" id="VAX09133.1"/>
    </source>
</evidence>
<dbReference type="PANTHER" id="PTHR30469">
    <property type="entry name" value="MULTIDRUG RESISTANCE PROTEIN MDTA"/>
    <property type="match status" value="1"/>
</dbReference>
<sequence>MKNLRLKRLLIIPATLIGVAVFVLLVKNSSKPVRMVVAEKVTAVRVISVPEATVVPQLAATGNVEPSRVWSSVAQVSGKIIMLHPRLKQGALIREGEVLLQIDPRDYELDITQAETGLETIRVQQAQVDVQEANAKALLVIEKQALEIARSELQRKQKMLKRSSISQSDYGKEQRSLLAQQKSVQSLINSIKLYPVDRRRLAAELEKQRAQLADAKLNLERTMIQMPFNGRIAEVRVELQQFVGQGTVMVVADGIEKAEVAVQIPMERLGNLIYSEAVINPVEAENIELGKLLGLSARVLLQQNQYRVEWDARVTRFSDALDPHTRTVGVIIEVDKPYAQVQPGRRPPLVKGLFVDVILSGRPQAHRLVIPLGALHGRQVYVVNQEQRLEQRRVTISSKGADYAIISSGLQPGEQVIISDLISAVEGMLLKPVDDDAALQQLLSAVRG</sequence>
<dbReference type="Gene3D" id="2.40.50.100">
    <property type="match status" value="1"/>
</dbReference>
<evidence type="ECO:0000259" key="5">
    <source>
        <dbReference type="Pfam" id="PF25917"/>
    </source>
</evidence>
<dbReference type="AlphaFoldDB" id="A0A3B1BAW6"/>
<feature type="coiled-coil region" evidence="3">
    <location>
        <begin position="198"/>
        <end position="225"/>
    </location>
</feature>
<dbReference type="PANTHER" id="PTHR30469:SF12">
    <property type="entry name" value="MULTIDRUG RESISTANCE PROTEIN MDTA"/>
    <property type="match status" value="1"/>
</dbReference>
<keyword evidence="3" id="KW-0175">Coiled coil</keyword>
<dbReference type="Gene3D" id="2.40.420.20">
    <property type="match status" value="1"/>
</dbReference>
<feature type="domain" description="Multidrug resistance protein MdtA-like barrel-sandwich hybrid" evidence="5">
    <location>
        <begin position="74"/>
        <end position="247"/>
    </location>
</feature>